<evidence type="ECO:0000313" key="1">
    <source>
        <dbReference type="EMBL" id="RZU53464.1"/>
    </source>
</evidence>
<sequence>MAFGITYETVNSAATRLRTESGNLDAVVRDMRKTADRYFAQWHAMSVETYTDAHMKWNKQAAEMQNDLETNIHRLYQIVARYQDGDAQAAKGM</sequence>
<organism evidence="1 2">
    <name type="scientific">Krasilnikovia cinnamomea</name>
    <dbReference type="NCBI Taxonomy" id="349313"/>
    <lineage>
        <taxon>Bacteria</taxon>
        <taxon>Bacillati</taxon>
        <taxon>Actinomycetota</taxon>
        <taxon>Actinomycetes</taxon>
        <taxon>Micromonosporales</taxon>
        <taxon>Micromonosporaceae</taxon>
        <taxon>Krasilnikovia</taxon>
    </lineage>
</organism>
<dbReference type="InterPro" id="IPR010310">
    <property type="entry name" value="T7SS_ESAT-6-like"/>
</dbReference>
<dbReference type="Pfam" id="PF06013">
    <property type="entry name" value="WXG100"/>
    <property type="match status" value="1"/>
</dbReference>
<protein>
    <submittedName>
        <fullName evidence="1">WXG100 family type VII secretion target</fullName>
    </submittedName>
</protein>
<evidence type="ECO:0000313" key="2">
    <source>
        <dbReference type="Proteomes" id="UP000292564"/>
    </source>
</evidence>
<gene>
    <name evidence="1" type="ORF">EV385_5391</name>
</gene>
<reference evidence="1 2" key="1">
    <citation type="submission" date="2019-02" db="EMBL/GenBank/DDBJ databases">
        <title>Sequencing the genomes of 1000 actinobacteria strains.</title>
        <authorList>
            <person name="Klenk H.-P."/>
        </authorList>
    </citation>
    <scope>NUCLEOTIDE SEQUENCE [LARGE SCALE GENOMIC DNA]</scope>
    <source>
        <strain evidence="1 2">DSM 45162</strain>
    </source>
</reference>
<dbReference type="AlphaFoldDB" id="A0A4Q7ZRK5"/>
<proteinExistence type="predicted"/>
<name>A0A4Q7ZRK5_9ACTN</name>
<keyword evidence="2" id="KW-1185">Reference proteome</keyword>
<dbReference type="InterPro" id="IPR036689">
    <property type="entry name" value="ESAT-6-like_sf"/>
</dbReference>
<dbReference type="Proteomes" id="UP000292564">
    <property type="component" value="Unassembled WGS sequence"/>
</dbReference>
<dbReference type="RefSeq" id="WP_130511948.1">
    <property type="nucleotide sequence ID" value="NZ_SHKY01000001.1"/>
</dbReference>
<dbReference type="Gene3D" id="1.10.287.1060">
    <property type="entry name" value="ESAT-6-like"/>
    <property type="match status" value="1"/>
</dbReference>
<dbReference type="EMBL" id="SHKY01000001">
    <property type="protein sequence ID" value="RZU53464.1"/>
    <property type="molecule type" value="Genomic_DNA"/>
</dbReference>
<comment type="caution">
    <text evidence="1">The sequence shown here is derived from an EMBL/GenBank/DDBJ whole genome shotgun (WGS) entry which is preliminary data.</text>
</comment>
<dbReference type="SUPFAM" id="SSF140453">
    <property type="entry name" value="EsxAB dimer-like"/>
    <property type="match status" value="1"/>
</dbReference>
<accession>A0A4Q7ZRK5</accession>
<dbReference type="OrthoDB" id="3387628at2"/>